<dbReference type="AlphaFoldDB" id="A0A9P6H6Z8"/>
<sequence length="261" mass="30268">MFDLALRAVEASRSSKPIWGEVDKSTWREVDRYIATLLQKPGPPSLHRFIALTAHYRRWRYQAEDEIAAIRWATAVLEVRYTEETCRSAVDTALQIVHIERLRPHIPVEVWAWLKKQPILPPHSEGRSRGTNPDVICHVRGLGDLEILKSYFVLLWSEWTSPSDDEIDAMEHSIRTDFCGTRMEHHRKDFVRRLDHILGELDRGLEYFRQYTTCYSAQDDIQVAKGRYGQLKGVLLEVEREAAMTALTRYHSTCALPLPCP</sequence>
<name>A0A9P6H6Z8_9AGAM</name>
<proteinExistence type="predicted"/>
<gene>
    <name evidence="1" type="ORF">BJ322DRAFT_293901</name>
</gene>
<dbReference type="OrthoDB" id="3304760at2759"/>
<protein>
    <submittedName>
        <fullName evidence="1">Uncharacterized protein</fullName>
    </submittedName>
</protein>
<keyword evidence="2" id="KW-1185">Reference proteome</keyword>
<accession>A0A9P6H6Z8</accession>
<evidence type="ECO:0000313" key="2">
    <source>
        <dbReference type="Proteomes" id="UP000736335"/>
    </source>
</evidence>
<dbReference type="EMBL" id="WIUZ02000016">
    <property type="protein sequence ID" value="KAF9780459.1"/>
    <property type="molecule type" value="Genomic_DNA"/>
</dbReference>
<organism evidence="1 2">
    <name type="scientific">Thelephora terrestris</name>
    <dbReference type="NCBI Taxonomy" id="56493"/>
    <lineage>
        <taxon>Eukaryota</taxon>
        <taxon>Fungi</taxon>
        <taxon>Dikarya</taxon>
        <taxon>Basidiomycota</taxon>
        <taxon>Agaricomycotina</taxon>
        <taxon>Agaricomycetes</taxon>
        <taxon>Thelephorales</taxon>
        <taxon>Thelephoraceae</taxon>
        <taxon>Thelephora</taxon>
    </lineage>
</organism>
<reference evidence="1" key="1">
    <citation type="journal article" date="2020" name="Nat. Commun.">
        <title>Large-scale genome sequencing of mycorrhizal fungi provides insights into the early evolution of symbiotic traits.</title>
        <authorList>
            <person name="Miyauchi S."/>
            <person name="Kiss E."/>
            <person name="Kuo A."/>
            <person name="Drula E."/>
            <person name="Kohler A."/>
            <person name="Sanchez-Garcia M."/>
            <person name="Morin E."/>
            <person name="Andreopoulos B."/>
            <person name="Barry K.W."/>
            <person name="Bonito G."/>
            <person name="Buee M."/>
            <person name="Carver A."/>
            <person name="Chen C."/>
            <person name="Cichocki N."/>
            <person name="Clum A."/>
            <person name="Culley D."/>
            <person name="Crous P.W."/>
            <person name="Fauchery L."/>
            <person name="Girlanda M."/>
            <person name="Hayes R.D."/>
            <person name="Keri Z."/>
            <person name="LaButti K."/>
            <person name="Lipzen A."/>
            <person name="Lombard V."/>
            <person name="Magnuson J."/>
            <person name="Maillard F."/>
            <person name="Murat C."/>
            <person name="Nolan M."/>
            <person name="Ohm R.A."/>
            <person name="Pangilinan J."/>
            <person name="Pereira M.F."/>
            <person name="Perotto S."/>
            <person name="Peter M."/>
            <person name="Pfister S."/>
            <person name="Riley R."/>
            <person name="Sitrit Y."/>
            <person name="Stielow J.B."/>
            <person name="Szollosi G."/>
            <person name="Zifcakova L."/>
            <person name="Stursova M."/>
            <person name="Spatafora J.W."/>
            <person name="Tedersoo L."/>
            <person name="Vaario L.M."/>
            <person name="Yamada A."/>
            <person name="Yan M."/>
            <person name="Wang P."/>
            <person name="Xu J."/>
            <person name="Bruns T."/>
            <person name="Baldrian P."/>
            <person name="Vilgalys R."/>
            <person name="Dunand C."/>
            <person name="Henrissat B."/>
            <person name="Grigoriev I.V."/>
            <person name="Hibbett D."/>
            <person name="Nagy L.G."/>
            <person name="Martin F.M."/>
        </authorList>
    </citation>
    <scope>NUCLEOTIDE SEQUENCE</scope>
    <source>
        <strain evidence="1">UH-Tt-Lm1</strain>
    </source>
</reference>
<comment type="caution">
    <text evidence="1">The sequence shown here is derived from an EMBL/GenBank/DDBJ whole genome shotgun (WGS) entry which is preliminary data.</text>
</comment>
<dbReference type="Proteomes" id="UP000736335">
    <property type="component" value="Unassembled WGS sequence"/>
</dbReference>
<reference evidence="1" key="2">
    <citation type="submission" date="2020-11" db="EMBL/GenBank/DDBJ databases">
        <authorList>
            <consortium name="DOE Joint Genome Institute"/>
            <person name="Kuo A."/>
            <person name="Miyauchi S."/>
            <person name="Kiss E."/>
            <person name="Drula E."/>
            <person name="Kohler A."/>
            <person name="Sanchez-Garcia M."/>
            <person name="Andreopoulos B."/>
            <person name="Barry K.W."/>
            <person name="Bonito G."/>
            <person name="Buee M."/>
            <person name="Carver A."/>
            <person name="Chen C."/>
            <person name="Cichocki N."/>
            <person name="Clum A."/>
            <person name="Culley D."/>
            <person name="Crous P.W."/>
            <person name="Fauchery L."/>
            <person name="Girlanda M."/>
            <person name="Hayes R."/>
            <person name="Keri Z."/>
            <person name="Labutti K."/>
            <person name="Lipzen A."/>
            <person name="Lombard V."/>
            <person name="Magnuson J."/>
            <person name="Maillard F."/>
            <person name="Morin E."/>
            <person name="Murat C."/>
            <person name="Nolan M."/>
            <person name="Ohm R."/>
            <person name="Pangilinan J."/>
            <person name="Pereira M."/>
            <person name="Perotto S."/>
            <person name="Peter M."/>
            <person name="Riley R."/>
            <person name="Sitrit Y."/>
            <person name="Stielow B."/>
            <person name="Szollosi G."/>
            <person name="Zifcakova L."/>
            <person name="Stursova M."/>
            <person name="Spatafora J.W."/>
            <person name="Tedersoo L."/>
            <person name="Vaario L.-M."/>
            <person name="Yamada A."/>
            <person name="Yan M."/>
            <person name="Wang P."/>
            <person name="Xu J."/>
            <person name="Bruns T."/>
            <person name="Baldrian P."/>
            <person name="Vilgalys R."/>
            <person name="Henrissat B."/>
            <person name="Grigoriev I.V."/>
            <person name="Hibbett D."/>
            <person name="Nagy L.G."/>
            <person name="Martin F.M."/>
        </authorList>
    </citation>
    <scope>NUCLEOTIDE SEQUENCE</scope>
    <source>
        <strain evidence="1">UH-Tt-Lm1</strain>
    </source>
</reference>
<evidence type="ECO:0000313" key="1">
    <source>
        <dbReference type="EMBL" id="KAF9780459.1"/>
    </source>
</evidence>